<dbReference type="AlphaFoldDB" id="F3FTN0"/>
<reference evidence="1 2" key="1">
    <citation type="journal article" date="2011" name="PLoS Pathog.">
        <title>Dynamic evolution of pathogenicity revealed by sequencing and comparative genomics of 19 Pseudomonas syringae isolates.</title>
        <authorList>
            <person name="Baltrus D.A."/>
            <person name="Nishimura M.T."/>
            <person name="Romanchuk A."/>
            <person name="Chang J.H."/>
            <person name="Mukhtar M.S."/>
            <person name="Cherkis K."/>
            <person name="Roach J."/>
            <person name="Grant S.R."/>
            <person name="Jones C.D."/>
            <person name="Dangl J.L."/>
        </authorList>
    </citation>
    <scope>NUCLEOTIDE SEQUENCE [LARGE SCALE GENOMIC DNA]</scope>
    <source>
        <strain evidence="2">M301072PT</strain>
    </source>
</reference>
<organism evidence="1 2">
    <name type="scientific">Pseudomonas syringae pv. japonica str. M301072</name>
    <dbReference type="NCBI Taxonomy" id="629262"/>
    <lineage>
        <taxon>Bacteria</taxon>
        <taxon>Pseudomonadati</taxon>
        <taxon>Pseudomonadota</taxon>
        <taxon>Gammaproteobacteria</taxon>
        <taxon>Pseudomonadales</taxon>
        <taxon>Pseudomonadaceae</taxon>
        <taxon>Pseudomonas</taxon>
        <taxon>Pseudomonas syringae</taxon>
    </lineage>
</organism>
<name>F3FTN0_PSESX</name>
<comment type="caution">
    <text evidence="1">The sequence shown here is derived from an EMBL/GenBank/DDBJ whole genome shotgun (WGS) entry which is preliminary data.</text>
</comment>
<dbReference type="EMBL" id="AEAH01001761">
    <property type="protein sequence ID" value="EGH33572.1"/>
    <property type="molecule type" value="Genomic_DNA"/>
</dbReference>
<accession>F3FTN0</accession>
<gene>
    <name evidence="1" type="ORF">PSYJA_33515</name>
</gene>
<protein>
    <submittedName>
        <fullName evidence="1">Uncharacterized protein</fullName>
    </submittedName>
</protein>
<dbReference type="Proteomes" id="UP000004471">
    <property type="component" value="Unassembled WGS sequence"/>
</dbReference>
<evidence type="ECO:0000313" key="1">
    <source>
        <dbReference type="EMBL" id="EGH33572.1"/>
    </source>
</evidence>
<dbReference type="HOGENOM" id="CLU_2864528_0_0_6"/>
<proteinExistence type="predicted"/>
<evidence type="ECO:0000313" key="2">
    <source>
        <dbReference type="Proteomes" id="UP000004471"/>
    </source>
</evidence>
<sequence length="64" mass="7030">MALGFVDLLLQRLIRLQISGDGAQHLLGMVSELRGIQRLAERGQGAREIGPLAHNSFDVFEDEA</sequence>